<name>A0ABN6UQS6_9SPIR</name>
<dbReference type="Proteomes" id="UP001317516">
    <property type="component" value="Chromosome"/>
</dbReference>
<gene>
    <name evidence="2" type="ORF">BOFE_01040</name>
</gene>
<proteinExistence type="predicted"/>
<dbReference type="RefSeq" id="WP_281860781.1">
    <property type="nucleotide sequence ID" value="NZ_AP027070.1"/>
</dbReference>
<organism evidence="2 3">
    <name type="scientific">Candidatus Borrelia fainii</name>
    <dbReference type="NCBI Taxonomy" id="2518322"/>
    <lineage>
        <taxon>Bacteria</taxon>
        <taxon>Pseudomonadati</taxon>
        <taxon>Spirochaetota</taxon>
        <taxon>Spirochaetia</taxon>
        <taxon>Spirochaetales</taxon>
        <taxon>Borreliaceae</taxon>
        <taxon>Borrelia</taxon>
    </lineage>
</organism>
<reference evidence="2 3" key="1">
    <citation type="submission" date="2022-11" db="EMBL/GenBank/DDBJ databases">
        <title>Genome sequence of clinical isolate of the human pathogenic Borrelia fainii.</title>
        <authorList>
            <person name="Itokawa K."/>
            <person name="Sato K."/>
            <person name="Qiu Y."/>
        </authorList>
    </citation>
    <scope>NUCLEOTIDE SEQUENCE [LARGE SCALE GENOMIC DNA]</scope>
    <source>
        <strain evidence="2 3">Qtaro</strain>
    </source>
</reference>
<evidence type="ECO:0000256" key="1">
    <source>
        <dbReference type="SAM" id="Coils"/>
    </source>
</evidence>
<feature type="coiled-coil region" evidence="1">
    <location>
        <begin position="13"/>
        <end position="66"/>
    </location>
</feature>
<evidence type="ECO:0000313" key="3">
    <source>
        <dbReference type="Proteomes" id="UP001317516"/>
    </source>
</evidence>
<protein>
    <submittedName>
        <fullName evidence="2">Uncharacterized protein</fullName>
    </submittedName>
</protein>
<keyword evidence="3" id="KW-1185">Reference proteome</keyword>
<evidence type="ECO:0000313" key="2">
    <source>
        <dbReference type="EMBL" id="BDU62564.1"/>
    </source>
</evidence>
<keyword evidence="1" id="KW-0175">Coiled coil</keyword>
<sequence>MIKKIVSISNNYERVKEIELRKYEEQLQELLNNIEILKANLIKNENEQLKKELKELESKSLVIEKQMRLENIDMDIKFLNRLVKPLKVLMRIQSGIK</sequence>
<dbReference type="EMBL" id="AP027070">
    <property type="protein sequence ID" value="BDU62564.1"/>
    <property type="molecule type" value="Genomic_DNA"/>
</dbReference>
<accession>A0ABN6UQS6</accession>